<evidence type="ECO:0000256" key="2">
    <source>
        <dbReference type="ARBA" id="ARBA00013868"/>
    </source>
</evidence>
<feature type="domain" description="Cytidyltransferase-like" evidence="11">
    <location>
        <begin position="1"/>
        <end position="109"/>
    </location>
</feature>
<dbReference type="EC" id="2.7.7.3" evidence="1"/>
<dbReference type="InterPro" id="IPR004821">
    <property type="entry name" value="Cyt_trans-like"/>
</dbReference>
<dbReference type="Gene3D" id="3.40.50.620">
    <property type="entry name" value="HUPs"/>
    <property type="match status" value="1"/>
</dbReference>
<dbReference type="InterPro" id="IPR001980">
    <property type="entry name" value="PPAT"/>
</dbReference>
<dbReference type="Pfam" id="PF01467">
    <property type="entry name" value="CTP_transf_like"/>
    <property type="match status" value="1"/>
</dbReference>
<protein>
    <recommendedName>
        <fullName evidence="2">Phosphopantetheine adenylyltransferase</fullName>
        <ecNumber evidence="1">2.7.7.3</ecNumber>
    </recommendedName>
</protein>
<evidence type="ECO:0000256" key="10">
    <source>
        <dbReference type="ARBA" id="ARBA00029346"/>
    </source>
</evidence>
<evidence type="ECO:0000256" key="5">
    <source>
        <dbReference type="ARBA" id="ARBA00022695"/>
    </source>
</evidence>
<comment type="catalytic activity">
    <reaction evidence="10">
        <text>(R)-4'-phosphopantetheine + ATP + H(+) = 3'-dephospho-CoA + diphosphate</text>
        <dbReference type="Rhea" id="RHEA:19801"/>
        <dbReference type="ChEBI" id="CHEBI:15378"/>
        <dbReference type="ChEBI" id="CHEBI:30616"/>
        <dbReference type="ChEBI" id="CHEBI:33019"/>
        <dbReference type="ChEBI" id="CHEBI:57328"/>
        <dbReference type="ChEBI" id="CHEBI:61723"/>
        <dbReference type="EC" id="2.7.7.3"/>
    </reaction>
</comment>
<keyword evidence="5 12" id="KW-0548">Nucleotidyltransferase</keyword>
<evidence type="ECO:0000256" key="6">
    <source>
        <dbReference type="ARBA" id="ARBA00022741"/>
    </source>
</evidence>
<dbReference type="InterPro" id="IPR014729">
    <property type="entry name" value="Rossmann-like_a/b/a_fold"/>
</dbReference>
<organism evidence="12">
    <name type="scientific">bioreactor metagenome</name>
    <dbReference type="NCBI Taxonomy" id="1076179"/>
    <lineage>
        <taxon>unclassified sequences</taxon>
        <taxon>metagenomes</taxon>
        <taxon>ecological metagenomes</taxon>
    </lineage>
</organism>
<dbReference type="PANTHER" id="PTHR21342">
    <property type="entry name" value="PHOSPHOPANTETHEINE ADENYLYLTRANSFERASE"/>
    <property type="match status" value="1"/>
</dbReference>
<keyword evidence="7" id="KW-0067">ATP-binding</keyword>
<comment type="caution">
    <text evidence="12">The sequence shown here is derived from an EMBL/GenBank/DDBJ whole genome shotgun (WGS) entry which is preliminary data.</text>
</comment>
<keyword evidence="9" id="KW-0173">Coenzyme A biosynthesis</keyword>
<accession>A0A645F2J7</accession>
<dbReference type="GO" id="GO:0004595">
    <property type="term" value="F:pantetheine-phosphate adenylyltransferase activity"/>
    <property type="evidence" value="ECO:0007669"/>
    <property type="project" value="UniProtKB-EC"/>
</dbReference>
<dbReference type="NCBIfam" id="TIGR01510">
    <property type="entry name" value="coaD_prev_kdtB"/>
    <property type="match status" value="1"/>
</dbReference>
<dbReference type="PRINTS" id="PR01020">
    <property type="entry name" value="LPSBIOSNTHSS"/>
</dbReference>
<keyword evidence="3" id="KW-0963">Cytoplasm</keyword>
<evidence type="ECO:0000256" key="8">
    <source>
        <dbReference type="ARBA" id="ARBA00022842"/>
    </source>
</evidence>
<keyword evidence="6" id="KW-0547">Nucleotide-binding</keyword>
<name>A0A645F2J7_9ZZZZ</name>
<dbReference type="EMBL" id="VSSQ01053649">
    <property type="protein sequence ID" value="MPN07649.1"/>
    <property type="molecule type" value="Genomic_DNA"/>
</dbReference>
<dbReference type="HAMAP" id="MF_00151">
    <property type="entry name" value="PPAT_bact"/>
    <property type="match status" value="1"/>
</dbReference>
<evidence type="ECO:0000259" key="11">
    <source>
        <dbReference type="Pfam" id="PF01467"/>
    </source>
</evidence>
<gene>
    <name evidence="12" type="primary">coaD_37</name>
    <name evidence="12" type="ORF">SDC9_154920</name>
</gene>
<evidence type="ECO:0000313" key="12">
    <source>
        <dbReference type="EMBL" id="MPN07649.1"/>
    </source>
</evidence>
<proteinExistence type="inferred from homology"/>
<dbReference type="AlphaFoldDB" id="A0A645F2J7"/>
<evidence type="ECO:0000256" key="1">
    <source>
        <dbReference type="ARBA" id="ARBA00012392"/>
    </source>
</evidence>
<reference evidence="12" key="1">
    <citation type="submission" date="2019-08" db="EMBL/GenBank/DDBJ databases">
        <authorList>
            <person name="Kucharzyk K."/>
            <person name="Murdoch R.W."/>
            <person name="Higgins S."/>
            <person name="Loffler F."/>
        </authorList>
    </citation>
    <scope>NUCLEOTIDE SEQUENCE</scope>
</reference>
<keyword evidence="4 12" id="KW-0808">Transferase</keyword>
<evidence type="ECO:0000256" key="9">
    <source>
        <dbReference type="ARBA" id="ARBA00022993"/>
    </source>
</evidence>
<dbReference type="SUPFAM" id="SSF52374">
    <property type="entry name" value="Nucleotidylyl transferase"/>
    <property type="match status" value="1"/>
</dbReference>
<dbReference type="PANTHER" id="PTHR21342:SF1">
    <property type="entry name" value="PHOSPHOPANTETHEINE ADENYLYLTRANSFERASE"/>
    <property type="match status" value="1"/>
</dbReference>
<sequence>MFDRVYVSVLNNAAKHPVFSVEERVEMIQRMVEAEGMKNVVVTHFDGLMVDYARAVGADYVIRGLRATMDFEYEFQINALNLHLAPDVDTVYFMARPEHSFLSSSAVREIGSMGGNIDGLVPSSIQNIIAERLKKP</sequence>
<evidence type="ECO:0000256" key="7">
    <source>
        <dbReference type="ARBA" id="ARBA00022840"/>
    </source>
</evidence>
<dbReference type="GO" id="GO:0005524">
    <property type="term" value="F:ATP binding"/>
    <property type="evidence" value="ECO:0007669"/>
    <property type="project" value="UniProtKB-KW"/>
</dbReference>
<evidence type="ECO:0000256" key="3">
    <source>
        <dbReference type="ARBA" id="ARBA00022490"/>
    </source>
</evidence>
<keyword evidence="8" id="KW-0460">Magnesium</keyword>
<evidence type="ECO:0000256" key="4">
    <source>
        <dbReference type="ARBA" id="ARBA00022679"/>
    </source>
</evidence>
<dbReference type="GO" id="GO:0015937">
    <property type="term" value="P:coenzyme A biosynthetic process"/>
    <property type="evidence" value="ECO:0007669"/>
    <property type="project" value="UniProtKB-KW"/>
</dbReference>